<dbReference type="PANTHER" id="PTHR42748">
    <property type="entry name" value="NITROGEN METABOLITE REPRESSION PROTEIN NMRA FAMILY MEMBER"/>
    <property type="match status" value="1"/>
</dbReference>
<organism evidence="4 5">
    <name type="scientific">Penicillium frequentans</name>
    <dbReference type="NCBI Taxonomy" id="3151616"/>
    <lineage>
        <taxon>Eukaryota</taxon>
        <taxon>Fungi</taxon>
        <taxon>Dikarya</taxon>
        <taxon>Ascomycota</taxon>
        <taxon>Pezizomycotina</taxon>
        <taxon>Eurotiomycetes</taxon>
        <taxon>Eurotiomycetidae</taxon>
        <taxon>Eurotiales</taxon>
        <taxon>Aspergillaceae</taxon>
        <taxon>Penicillium</taxon>
    </lineage>
</organism>
<keyword evidence="2" id="KW-0521">NADP</keyword>
<sequence>MSKLITVFGATGKQGGSFKIRGITRDTTKKFAQNLAQKGVEVVTADLDSVDSLTAALKGSHTVFLVTNYWETINADVEYFHGMD</sequence>
<proteinExistence type="inferred from homology"/>
<dbReference type="InterPro" id="IPR036291">
    <property type="entry name" value="NAD(P)-bd_dom_sf"/>
</dbReference>
<dbReference type="Gene3D" id="3.40.50.720">
    <property type="entry name" value="NAD(P)-binding Rossmann-like Domain"/>
    <property type="match status" value="1"/>
</dbReference>
<dbReference type="GO" id="GO:0005634">
    <property type="term" value="C:nucleus"/>
    <property type="evidence" value="ECO:0007669"/>
    <property type="project" value="TreeGrafter"/>
</dbReference>
<evidence type="ECO:0000313" key="5">
    <source>
        <dbReference type="Proteomes" id="UP001220324"/>
    </source>
</evidence>
<dbReference type="InterPro" id="IPR051164">
    <property type="entry name" value="NmrA-like_oxidored"/>
</dbReference>
<feature type="domain" description="NmrA-like" evidence="3">
    <location>
        <begin position="1"/>
        <end position="72"/>
    </location>
</feature>
<dbReference type="Pfam" id="PF05368">
    <property type="entry name" value="NmrA"/>
    <property type="match status" value="1"/>
</dbReference>
<evidence type="ECO:0000256" key="1">
    <source>
        <dbReference type="ARBA" id="ARBA00006328"/>
    </source>
</evidence>
<name>A0AAD6D0I9_9EURO</name>
<protein>
    <recommendedName>
        <fullName evidence="3">NmrA-like domain-containing protein</fullName>
    </recommendedName>
</protein>
<dbReference type="SUPFAM" id="SSF51735">
    <property type="entry name" value="NAD(P)-binding Rossmann-fold domains"/>
    <property type="match status" value="1"/>
</dbReference>
<comment type="similarity">
    <text evidence="1">Belongs to the NmrA-type oxidoreductase family.</text>
</comment>
<gene>
    <name evidence="4" type="ORF">N7494_004386</name>
</gene>
<dbReference type="AlphaFoldDB" id="A0AAD6D0I9"/>
<comment type="caution">
    <text evidence="4">The sequence shown here is derived from an EMBL/GenBank/DDBJ whole genome shotgun (WGS) entry which is preliminary data.</text>
</comment>
<evidence type="ECO:0000313" key="4">
    <source>
        <dbReference type="EMBL" id="KAJ5546801.1"/>
    </source>
</evidence>
<accession>A0AAD6D0I9</accession>
<evidence type="ECO:0000259" key="3">
    <source>
        <dbReference type="Pfam" id="PF05368"/>
    </source>
</evidence>
<keyword evidence="5" id="KW-1185">Reference proteome</keyword>
<dbReference type="PANTHER" id="PTHR42748:SF31">
    <property type="entry name" value="NMRA-LIKE DOMAIN-CONTAINING PROTEIN-RELATED"/>
    <property type="match status" value="1"/>
</dbReference>
<dbReference type="EMBL" id="JAQIZZ010000003">
    <property type="protein sequence ID" value="KAJ5546801.1"/>
    <property type="molecule type" value="Genomic_DNA"/>
</dbReference>
<evidence type="ECO:0000256" key="2">
    <source>
        <dbReference type="ARBA" id="ARBA00022857"/>
    </source>
</evidence>
<reference evidence="4 5" key="1">
    <citation type="journal article" date="2023" name="IMA Fungus">
        <title>Comparative genomic study of the Penicillium genus elucidates a diverse pangenome and 15 lateral gene transfer events.</title>
        <authorList>
            <person name="Petersen C."/>
            <person name="Sorensen T."/>
            <person name="Nielsen M.R."/>
            <person name="Sondergaard T.E."/>
            <person name="Sorensen J.L."/>
            <person name="Fitzpatrick D.A."/>
            <person name="Frisvad J.C."/>
            <person name="Nielsen K.L."/>
        </authorList>
    </citation>
    <scope>NUCLEOTIDE SEQUENCE [LARGE SCALE GENOMIC DNA]</scope>
    <source>
        <strain evidence="4 5">IBT 35679</strain>
    </source>
</reference>
<dbReference type="Proteomes" id="UP001220324">
    <property type="component" value="Unassembled WGS sequence"/>
</dbReference>
<dbReference type="InterPro" id="IPR008030">
    <property type="entry name" value="NmrA-like"/>
</dbReference>